<protein>
    <submittedName>
        <fullName evidence="1">Uncharacterized protein</fullName>
    </submittedName>
</protein>
<proteinExistence type="predicted"/>
<dbReference type="EMBL" id="CABIJS010000466">
    <property type="protein sequence ID" value="VUZ52185.1"/>
    <property type="molecule type" value="Genomic_DNA"/>
</dbReference>
<keyword evidence="2" id="KW-1185">Reference proteome</keyword>
<evidence type="ECO:0000313" key="2">
    <source>
        <dbReference type="Proteomes" id="UP000321570"/>
    </source>
</evidence>
<evidence type="ECO:0000313" key="1">
    <source>
        <dbReference type="EMBL" id="VUZ52185.1"/>
    </source>
</evidence>
<gene>
    <name evidence="1" type="ORF">WMSIL1_LOCUS10722</name>
</gene>
<organism evidence="1 2">
    <name type="scientific">Hymenolepis diminuta</name>
    <name type="common">Rat tapeworm</name>
    <dbReference type="NCBI Taxonomy" id="6216"/>
    <lineage>
        <taxon>Eukaryota</taxon>
        <taxon>Metazoa</taxon>
        <taxon>Spiralia</taxon>
        <taxon>Lophotrochozoa</taxon>
        <taxon>Platyhelminthes</taxon>
        <taxon>Cestoda</taxon>
        <taxon>Eucestoda</taxon>
        <taxon>Cyclophyllidea</taxon>
        <taxon>Hymenolepididae</taxon>
        <taxon>Hymenolepis</taxon>
    </lineage>
</organism>
<accession>A0A564YY84</accession>
<sequence>MVINGDWKTIGSPKLDAAGGSGDAVQLSGAMKCEAAFKGKIAVTLCYAAD</sequence>
<dbReference type="AlphaFoldDB" id="A0A564YY84"/>
<reference evidence="1 2" key="1">
    <citation type="submission" date="2019-07" db="EMBL/GenBank/DDBJ databases">
        <authorList>
            <person name="Jastrzebski P J."/>
            <person name="Paukszto L."/>
            <person name="Jastrzebski P J."/>
        </authorList>
    </citation>
    <scope>NUCLEOTIDE SEQUENCE [LARGE SCALE GENOMIC DNA]</scope>
    <source>
        <strain evidence="1 2">WMS-il1</strain>
    </source>
</reference>
<name>A0A564YY84_HYMDI</name>
<dbReference type="Proteomes" id="UP000321570">
    <property type="component" value="Unassembled WGS sequence"/>
</dbReference>